<evidence type="ECO:0000313" key="1">
    <source>
        <dbReference type="EMBL" id="KAF5738841.1"/>
    </source>
</evidence>
<dbReference type="Proteomes" id="UP000593562">
    <property type="component" value="Unassembled WGS sequence"/>
</dbReference>
<proteinExistence type="predicted"/>
<evidence type="ECO:0008006" key="3">
    <source>
        <dbReference type="Google" id="ProtNLM"/>
    </source>
</evidence>
<organism evidence="1 2">
    <name type="scientific">Tripterygium wilfordii</name>
    <name type="common">Thunder God vine</name>
    <dbReference type="NCBI Taxonomy" id="458696"/>
    <lineage>
        <taxon>Eukaryota</taxon>
        <taxon>Viridiplantae</taxon>
        <taxon>Streptophyta</taxon>
        <taxon>Embryophyta</taxon>
        <taxon>Tracheophyta</taxon>
        <taxon>Spermatophyta</taxon>
        <taxon>Magnoliopsida</taxon>
        <taxon>eudicotyledons</taxon>
        <taxon>Gunneridae</taxon>
        <taxon>Pentapetalae</taxon>
        <taxon>rosids</taxon>
        <taxon>fabids</taxon>
        <taxon>Celastrales</taxon>
        <taxon>Celastraceae</taxon>
        <taxon>Tripterygium</taxon>
    </lineage>
</organism>
<gene>
    <name evidence="1" type="ORF">HS088_TW12G00034</name>
</gene>
<sequence>MEIKLLTFPADSPPLCVIVAAKVAGITLHSEASASVPTLDFSDGHKLHGTYALLRYIGRIATIPNFYGQNAYESAKGLVKDGKV</sequence>
<dbReference type="Gene3D" id="1.20.1050.130">
    <property type="match status" value="1"/>
</dbReference>
<comment type="caution">
    <text evidence="1">The sequence shown here is derived from an EMBL/GenBank/DDBJ whole genome shotgun (WGS) entry which is preliminary data.</text>
</comment>
<accession>A0A7J7CXL5</accession>
<keyword evidence="2" id="KW-1185">Reference proteome</keyword>
<reference evidence="1 2" key="1">
    <citation type="journal article" date="2020" name="Nat. Commun.">
        <title>Genome of Tripterygium wilfordii and identification of cytochrome P450 involved in triptolide biosynthesis.</title>
        <authorList>
            <person name="Tu L."/>
            <person name="Su P."/>
            <person name="Zhang Z."/>
            <person name="Gao L."/>
            <person name="Wang J."/>
            <person name="Hu T."/>
            <person name="Zhou J."/>
            <person name="Zhang Y."/>
            <person name="Zhao Y."/>
            <person name="Liu Y."/>
            <person name="Song Y."/>
            <person name="Tong Y."/>
            <person name="Lu Y."/>
            <person name="Yang J."/>
            <person name="Xu C."/>
            <person name="Jia M."/>
            <person name="Peters R.J."/>
            <person name="Huang L."/>
            <person name="Gao W."/>
        </authorList>
    </citation>
    <scope>NUCLEOTIDE SEQUENCE [LARGE SCALE GENOMIC DNA]</scope>
    <source>
        <strain evidence="2">cv. XIE 37</strain>
        <tissue evidence="1">Leaf</tissue>
    </source>
</reference>
<dbReference type="AlphaFoldDB" id="A0A7J7CXL5"/>
<name>A0A7J7CXL5_TRIWF</name>
<evidence type="ECO:0000313" key="2">
    <source>
        <dbReference type="Proteomes" id="UP000593562"/>
    </source>
</evidence>
<protein>
    <recommendedName>
        <fullName evidence="3">GST N-terminal domain-containing protein</fullName>
    </recommendedName>
</protein>
<dbReference type="EMBL" id="JAAARO010000012">
    <property type="protein sequence ID" value="KAF5738841.1"/>
    <property type="molecule type" value="Genomic_DNA"/>
</dbReference>
<dbReference type="InParanoid" id="A0A7J7CXL5"/>